<feature type="binding site" description="axial binding residue" evidence="18">
    <location>
        <position position="172"/>
    </location>
    <ligand>
        <name>heme b</name>
        <dbReference type="ChEBI" id="CHEBI:60344"/>
        <label>b562</label>
    </ligand>
    <ligandPart>
        <name>Fe</name>
        <dbReference type="ChEBI" id="CHEBI:18248"/>
    </ligandPart>
</feature>
<evidence type="ECO:0000259" key="20">
    <source>
        <dbReference type="PROSITE" id="PS51002"/>
    </source>
</evidence>
<dbReference type="InterPro" id="IPR048259">
    <property type="entry name" value="Cytochrome_b_N_euk/bac"/>
</dbReference>
<keyword evidence="12 19" id="KW-1133">Transmembrane helix</keyword>
<evidence type="ECO:0000256" key="1">
    <source>
        <dbReference type="ARBA" id="ARBA00002566"/>
    </source>
</evidence>
<sequence>MKKMKLMILYLPTPSNISYWWNYGSLLGICFSSQIISGVFLVMYYTPNIELAFQSIIYMIRETNNGWLIRTFHSNMASMFFMFMYMHIGRNLFFNSSILKKTWLTGTTIFLISMMIAFLGYVLPWGQMSFWGAMVITNLLTTIPYIGINLTEWIWGNFSINNATLMRFFCFHFILPFILSIFILLHLLFLHHTGSNNPLGISSNQDKIHFHPYYTWKDLLSLLILLIMMLIIMMKFPYLLSDPENFLMANPLITPIHIQPEWYFLFAYSMLRCIPIKLNGVITLFMSILIFYFIPFININKLKSNKFYPLNLLLLWLFMFNFMMLTWLGSKPMEFPFLTLSQFCTLYYFSFFFINSLIKFYYNKIF</sequence>
<name>D2K8M4_9NEOP</name>
<feature type="transmembrane region" description="Helical" evidence="19">
    <location>
        <begin position="219"/>
        <end position="240"/>
    </location>
</feature>
<dbReference type="SUPFAM" id="SSF81342">
    <property type="entry name" value="Transmembrane di-heme cytochromes"/>
    <property type="match status" value="1"/>
</dbReference>
<keyword evidence="15 19" id="KW-0496">Mitochondrion</keyword>
<dbReference type="GO" id="GO:0046872">
    <property type="term" value="F:metal ion binding"/>
    <property type="evidence" value="ECO:0007669"/>
    <property type="project" value="UniProtKB-UniRule"/>
</dbReference>
<feature type="transmembrane region" description="Helical" evidence="19">
    <location>
        <begin position="168"/>
        <end position="190"/>
    </location>
</feature>
<evidence type="ECO:0000256" key="8">
    <source>
        <dbReference type="ARBA" id="ARBA00022692"/>
    </source>
</evidence>
<feature type="binding site" description="axial binding residue" evidence="18">
    <location>
        <position position="73"/>
    </location>
    <ligand>
        <name>heme b</name>
        <dbReference type="ChEBI" id="CHEBI:60344"/>
        <label>b562</label>
    </ligand>
    <ligandPart>
        <name>Fe</name>
        <dbReference type="ChEBI" id="CHEBI:18248"/>
    </ligandPart>
</feature>
<evidence type="ECO:0000256" key="4">
    <source>
        <dbReference type="ARBA" id="ARBA00013531"/>
    </source>
</evidence>
<dbReference type="GO" id="GO:0016491">
    <property type="term" value="F:oxidoreductase activity"/>
    <property type="evidence" value="ECO:0007669"/>
    <property type="project" value="UniProtKB-UniRule"/>
</dbReference>
<accession>D2K8M4</accession>
<keyword evidence="16 19" id="KW-0472">Membrane</keyword>
<keyword evidence="9 18" id="KW-0479">Metal-binding</keyword>
<keyword evidence="14" id="KW-0830">Ubiquinone</keyword>
<evidence type="ECO:0000256" key="15">
    <source>
        <dbReference type="ARBA" id="ARBA00023128"/>
    </source>
</evidence>
<dbReference type="PIRSF" id="PIRSF038885">
    <property type="entry name" value="COB"/>
    <property type="match status" value="1"/>
</dbReference>
<comment type="cofactor">
    <cofactor evidence="19">
        <name>heme b</name>
        <dbReference type="ChEBI" id="CHEBI:60344"/>
    </cofactor>
    <text evidence="19">Binds 2 heme groups non-covalently.</text>
</comment>
<keyword evidence="6 18" id="KW-0349">Heme</keyword>
<feature type="binding site" description="axial binding residue" evidence="18">
    <location>
        <position position="186"/>
    </location>
    <ligand>
        <name>heme b</name>
        <dbReference type="ChEBI" id="CHEBI:60344"/>
        <label>b566</label>
    </ligand>
    <ligandPart>
        <name>Fe</name>
        <dbReference type="ChEBI" id="CHEBI:18248"/>
    </ligandPart>
</feature>
<dbReference type="SUPFAM" id="SSF81648">
    <property type="entry name" value="a domain/subunit of cytochrome bc1 complex (Ubiquinol-cytochrome c reductase)"/>
    <property type="match status" value="1"/>
</dbReference>
<feature type="binding site" evidence="17">
    <location>
        <position position="191"/>
    </location>
    <ligand>
        <name>a ubiquinone</name>
        <dbReference type="ChEBI" id="CHEBI:16389"/>
    </ligand>
</feature>
<geneLocation type="mitochondrion" evidence="22"/>
<evidence type="ECO:0000256" key="5">
    <source>
        <dbReference type="ARBA" id="ARBA00022448"/>
    </source>
</evidence>
<dbReference type="InterPro" id="IPR005798">
    <property type="entry name" value="Cyt_b/b6_C"/>
</dbReference>
<dbReference type="InterPro" id="IPR036150">
    <property type="entry name" value="Cyt_b/b6_C_sf"/>
</dbReference>
<evidence type="ECO:0000256" key="14">
    <source>
        <dbReference type="ARBA" id="ARBA00023075"/>
    </source>
</evidence>
<dbReference type="GO" id="GO:0005743">
    <property type="term" value="C:mitochondrial inner membrane"/>
    <property type="evidence" value="ECO:0007669"/>
    <property type="project" value="UniProtKB-SubCell"/>
</dbReference>
<evidence type="ECO:0000313" key="22">
    <source>
        <dbReference type="EMBL" id="ADA62262.1"/>
    </source>
</evidence>
<feature type="transmembrane region" description="Helical" evidence="19">
    <location>
        <begin position="103"/>
        <end position="123"/>
    </location>
</feature>
<feature type="transmembrane region" description="Helical" evidence="19">
    <location>
        <begin position="340"/>
        <end position="362"/>
    </location>
</feature>
<feature type="transmembrane region" description="Helical" evidence="19">
    <location>
        <begin position="274"/>
        <end position="295"/>
    </location>
</feature>
<evidence type="ECO:0000256" key="3">
    <source>
        <dbReference type="ARBA" id="ARBA00011649"/>
    </source>
</evidence>
<comment type="function">
    <text evidence="1 19">Component of the ubiquinol-cytochrome c reductase complex (complex III or cytochrome b-c1 complex) that is part of the mitochondrial respiratory chain. The b-c1 complex mediates electron transfer from ubiquinol to cytochrome c. Contributes to the generation of a proton gradient across the mitochondrial membrane that is then used for ATP synthesis.</text>
</comment>
<comment type="subunit">
    <text evidence="3">The main subunits of complex b-c1 are: cytochrome b, cytochrome c1 and the Rieske protein.</text>
</comment>
<keyword evidence="13 18" id="KW-0408">Iron</keyword>
<dbReference type="Gene3D" id="1.20.810.10">
    <property type="entry name" value="Cytochrome Bc1 Complex, Chain C"/>
    <property type="match status" value="1"/>
</dbReference>
<dbReference type="PROSITE" id="PS51002">
    <property type="entry name" value="CYTB_NTER"/>
    <property type="match status" value="1"/>
</dbReference>
<dbReference type="Pfam" id="PF00032">
    <property type="entry name" value="Cytochrom_B_C"/>
    <property type="match status" value="1"/>
</dbReference>
<evidence type="ECO:0000256" key="9">
    <source>
        <dbReference type="ARBA" id="ARBA00022723"/>
    </source>
</evidence>
<dbReference type="PANTHER" id="PTHR19271:SF16">
    <property type="entry name" value="CYTOCHROME B"/>
    <property type="match status" value="1"/>
</dbReference>
<feature type="binding site" description="axial binding residue" evidence="18">
    <location>
        <position position="87"/>
    </location>
    <ligand>
        <name>heme b</name>
        <dbReference type="ChEBI" id="CHEBI:60344"/>
        <label>b566</label>
    </ligand>
    <ligandPart>
        <name>Fe</name>
        <dbReference type="ChEBI" id="CHEBI:18248"/>
    </ligandPart>
</feature>
<keyword evidence="7 19" id="KW-0679">Respiratory chain</keyword>
<feature type="transmembrane region" description="Helical" evidence="19">
    <location>
        <begin position="67"/>
        <end position="88"/>
    </location>
</feature>
<evidence type="ECO:0000256" key="17">
    <source>
        <dbReference type="PIRSR" id="PIRSR038885-1"/>
    </source>
</evidence>
<comment type="subcellular location">
    <subcellularLocation>
        <location evidence="2">Mitochondrion inner membrane</location>
        <topology evidence="2">Multi-pass membrane protein</topology>
    </subcellularLocation>
</comment>
<keyword evidence="11 19" id="KW-0249">Electron transport</keyword>
<keyword evidence="8 19" id="KW-0812">Transmembrane</keyword>
<evidence type="ECO:0000256" key="11">
    <source>
        <dbReference type="ARBA" id="ARBA00022982"/>
    </source>
</evidence>
<dbReference type="InterPro" id="IPR027387">
    <property type="entry name" value="Cytb/b6-like_sf"/>
</dbReference>
<evidence type="ECO:0000256" key="12">
    <source>
        <dbReference type="ARBA" id="ARBA00022989"/>
    </source>
</evidence>
<evidence type="ECO:0000256" key="7">
    <source>
        <dbReference type="ARBA" id="ARBA00022660"/>
    </source>
</evidence>
<dbReference type="GO" id="GO:0008121">
    <property type="term" value="F:quinol-cytochrome-c reductase activity"/>
    <property type="evidence" value="ECO:0007669"/>
    <property type="project" value="InterPro"/>
</dbReference>
<dbReference type="Pfam" id="PF00033">
    <property type="entry name" value="Cytochrome_B"/>
    <property type="match status" value="1"/>
</dbReference>
<dbReference type="AlphaFoldDB" id="D2K8M4"/>
<proteinExistence type="inferred from homology"/>
<evidence type="ECO:0000259" key="21">
    <source>
        <dbReference type="PROSITE" id="PS51003"/>
    </source>
</evidence>
<dbReference type="CDD" id="cd00284">
    <property type="entry name" value="Cytochrome_b_N"/>
    <property type="match status" value="1"/>
</dbReference>
<reference evidence="22" key="1">
    <citation type="journal article" date="2009" name="BMC Genomics">
        <title>The mitochondrial genome of the 'twisted-wing parasite' Mengenilla australiensis (Insecta, Strepsiptera): a comparative study.</title>
        <authorList>
            <person name="McMahon D.P."/>
            <person name="Hayward A."/>
            <person name="Kathirithamby J."/>
        </authorList>
    </citation>
    <scope>NUCLEOTIDE SEQUENCE</scope>
</reference>
<dbReference type="InterPro" id="IPR005797">
    <property type="entry name" value="Cyt_b/b6_N"/>
</dbReference>
<evidence type="ECO:0000256" key="2">
    <source>
        <dbReference type="ARBA" id="ARBA00004448"/>
    </source>
</evidence>
<comment type="similarity">
    <text evidence="19">Belongs to the cytochrome b family.</text>
</comment>
<dbReference type="GO" id="GO:0045275">
    <property type="term" value="C:respiratory chain complex III"/>
    <property type="evidence" value="ECO:0007669"/>
    <property type="project" value="InterPro"/>
</dbReference>
<gene>
    <name evidence="22" type="primary">cytb</name>
</gene>
<evidence type="ECO:0000256" key="6">
    <source>
        <dbReference type="ARBA" id="ARBA00022617"/>
    </source>
</evidence>
<dbReference type="InterPro" id="IPR030689">
    <property type="entry name" value="Cytochrome_b"/>
</dbReference>
<dbReference type="GO" id="GO:0006122">
    <property type="term" value="P:mitochondrial electron transport, ubiquinol to cytochrome c"/>
    <property type="evidence" value="ECO:0007669"/>
    <property type="project" value="TreeGrafter"/>
</dbReference>
<protein>
    <recommendedName>
        <fullName evidence="4 19">Cytochrome b</fullName>
    </recommendedName>
</protein>
<keyword evidence="10" id="KW-0999">Mitochondrion inner membrane</keyword>
<evidence type="ECO:0000256" key="19">
    <source>
        <dbReference type="RuleBase" id="RU362117"/>
    </source>
</evidence>
<evidence type="ECO:0000256" key="18">
    <source>
        <dbReference type="PIRSR" id="PIRSR038885-2"/>
    </source>
</evidence>
<feature type="transmembrane region" description="Helical" evidence="19">
    <location>
        <begin position="307"/>
        <end position="328"/>
    </location>
</feature>
<evidence type="ECO:0000256" key="10">
    <source>
        <dbReference type="ARBA" id="ARBA00022792"/>
    </source>
</evidence>
<comment type="cofactor">
    <cofactor evidence="18">
        <name>heme</name>
        <dbReference type="ChEBI" id="CHEBI:30413"/>
    </cofactor>
    <text evidence="18">Binds 2 heme groups non-covalently.</text>
</comment>
<organism evidence="22">
    <name type="scientific">Mengenilla australiensis</name>
    <dbReference type="NCBI Taxonomy" id="701070"/>
    <lineage>
        <taxon>Eukaryota</taxon>
        <taxon>Metazoa</taxon>
        <taxon>Ecdysozoa</taxon>
        <taxon>Arthropoda</taxon>
        <taxon>Hexapoda</taxon>
        <taxon>Insecta</taxon>
        <taxon>Pterygota</taxon>
        <taxon>Neoptera</taxon>
        <taxon>Endopterygota</taxon>
        <taxon>Strepsiptera</taxon>
        <taxon>Mengenillidia</taxon>
        <taxon>Mengenillidae</taxon>
        <taxon>Mengenilla</taxon>
    </lineage>
</organism>
<feature type="transmembrane region" description="Helical" evidence="19">
    <location>
        <begin position="130"/>
        <end position="148"/>
    </location>
</feature>
<dbReference type="InterPro" id="IPR016174">
    <property type="entry name" value="Di-haem_cyt_TM"/>
</dbReference>
<dbReference type="EMBL" id="GU188852">
    <property type="protein sequence ID" value="ADA62262.1"/>
    <property type="molecule type" value="Genomic_DNA"/>
</dbReference>
<dbReference type="PROSITE" id="PS51003">
    <property type="entry name" value="CYTB_CTER"/>
    <property type="match status" value="1"/>
</dbReference>
<feature type="domain" description="Cytochrome b/b6 N-terminal region profile" evidence="20">
    <location>
        <begin position="1"/>
        <end position="199"/>
    </location>
</feature>
<evidence type="ECO:0000256" key="16">
    <source>
        <dbReference type="ARBA" id="ARBA00023136"/>
    </source>
</evidence>
<feature type="transmembrane region" description="Helical" evidence="19">
    <location>
        <begin position="20"/>
        <end position="46"/>
    </location>
</feature>
<evidence type="ECO:0000256" key="13">
    <source>
        <dbReference type="ARBA" id="ARBA00023004"/>
    </source>
</evidence>
<keyword evidence="5 19" id="KW-0813">Transport</keyword>
<feature type="domain" description="Cytochrome b/b6 C-terminal region profile" evidence="21">
    <location>
        <begin position="200"/>
        <end position="366"/>
    </location>
</feature>
<dbReference type="PANTHER" id="PTHR19271">
    <property type="entry name" value="CYTOCHROME B"/>
    <property type="match status" value="1"/>
</dbReference>